<reference evidence="5" key="1">
    <citation type="submission" date="2015-09" db="EMBL/GenBank/DDBJ databases">
        <title>Whole genome sequence of Pseudomonas fluorescens FW300-N2C3.</title>
        <authorList>
            <person name="Ray J."/>
            <person name="Melnyk R."/>
            <person name="Deutschbauer A."/>
        </authorList>
    </citation>
    <scope>NUCLEOTIDE SEQUENCE [LARGE SCALE GENOMIC DNA]</scope>
    <source>
        <strain evidence="5">FW300-N2C3</strain>
    </source>
</reference>
<dbReference type="SUPFAM" id="SSF55729">
    <property type="entry name" value="Acyl-CoA N-acyltransferases (Nat)"/>
    <property type="match status" value="1"/>
</dbReference>
<keyword evidence="2" id="KW-0012">Acyltransferase</keyword>
<dbReference type="PANTHER" id="PTHR43877">
    <property type="entry name" value="AMINOALKYLPHOSPHONATE N-ACETYLTRANSFERASE-RELATED-RELATED"/>
    <property type="match status" value="1"/>
</dbReference>
<dbReference type="PROSITE" id="PS51186">
    <property type="entry name" value="GNAT"/>
    <property type="match status" value="1"/>
</dbReference>
<dbReference type="RefSeq" id="WP_060738498.1">
    <property type="nucleotide sequence ID" value="NZ_CP012831.1"/>
</dbReference>
<dbReference type="Proteomes" id="UP000059425">
    <property type="component" value="Chromosome"/>
</dbReference>
<dbReference type="CDD" id="cd04301">
    <property type="entry name" value="NAT_SF"/>
    <property type="match status" value="1"/>
</dbReference>
<proteinExistence type="predicted"/>
<dbReference type="Gene3D" id="3.40.630.30">
    <property type="match status" value="1"/>
</dbReference>
<dbReference type="AlphaFoldDB" id="A0A0N9WQP6"/>
<reference evidence="4 5" key="2">
    <citation type="journal article" date="2018" name="Nature">
        <title>Mutant phenotypes for thousands of bacterial genes of unknown function.</title>
        <authorList>
            <person name="Price M.N."/>
            <person name="Wetmore K.M."/>
            <person name="Waters R.J."/>
            <person name="Callaghan M."/>
            <person name="Ray J."/>
            <person name="Liu H."/>
            <person name="Kuehl J.V."/>
            <person name="Melnyk R.A."/>
            <person name="Lamson J.S."/>
            <person name="Suh Y."/>
            <person name="Carlson H.K."/>
            <person name="Esquivel Z."/>
            <person name="Sadeeshkumar H."/>
            <person name="Chakraborty R."/>
            <person name="Zane G.M."/>
            <person name="Rubin B.E."/>
            <person name="Wall J.D."/>
            <person name="Visel A."/>
            <person name="Bristow J."/>
            <person name="Blow M.J."/>
            <person name="Arkin A.P."/>
            <person name="Deutschbauer A.M."/>
        </authorList>
    </citation>
    <scope>NUCLEOTIDE SEQUENCE [LARGE SCALE GENOMIC DNA]</scope>
    <source>
        <strain evidence="4 5">FW300-N2C3</strain>
    </source>
</reference>
<evidence type="ECO:0000256" key="2">
    <source>
        <dbReference type="ARBA" id="ARBA00023315"/>
    </source>
</evidence>
<gene>
    <name evidence="4" type="ORF">AO356_02855</name>
</gene>
<dbReference type="InterPro" id="IPR000182">
    <property type="entry name" value="GNAT_dom"/>
</dbReference>
<name>A0A0N9WQP6_PSEFL</name>
<keyword evidence="1 4" id="KW-0808">Transferase</keyword>
<dbReference type="EMBL" id="CP012831">
    <property type="protein sequence ID" value="ALI05759.1"/>
    <property type="molecule type" value="Genomic_DNA"/>
</dbReference>
<sequence length="173" mass="18928">MDTFIEICTATPSDAGIISRIAERSIRVGCAVEHRNDPTVVAAWVRNSTLAHIRPWLVDPRLRLTLARLQGRPTGVAMASASGRIAFCYVQPESFRRGVGQALVRDIEAWLRGRGVARVRLNSTRSSQAFYRHLGFEQSADAFAIGGVKAIAMHKPLIAPQEKVLPASKSPRG</sequence>
<dbReference type="OrthoDB" id="5900542at2"/>
<dbReference type="Pfam" id="PF13673">
    <property type="entry name" value="Acetyltransf_10"/>
    <property type="match status" value="1"/>
</dbReference>
<feature type="domain" description="N-acetyltransferase" evidence="3">
    <location>
        <begin position="5"/>
        <end position="158"/>
    </location>
</feature>
<evidence type="ECO:0000313" key="5">
    <source>
        <dbReference type="Proteomes" id="UP000059425"/>
    </source>
</evidence>
<organism evidence="4 5">
    <name type="scientific">Pseudomonas fluorescens</name>
    <dbReference type="NCBI Taxonomy" id="294"/>
    <lineage>
        <taxon>Bacteria</taxon>
        <taxon>Pseudomonadati</taxon>
        <taxon>Pseudomonadota</taxon>
        <taxon>Gammaproteobacteria</taxon>
        <taxon>Pseudomonadales</taxon>
        <taxon>Pseudomonadaceae</taxon>
        <taxon>Pseudomonas</taxon>
    </lineage>
</organism>
<evidence type="ECO:0000313" key="4">
    <source>
        <dbReference type="EMBL" id="ALI05759.1"/>
    </source>
</evidence>
<accession>A0A0N9WQP6</accession>
<dbReference type="InterPro" id="IPR016181">
    <property type="entry name" value="Acyl_CoA_acyltransferase"/>
</dbReference>
<protein>
    <submittedName>
        <fullName evidence="4">GCN5 family acetyltransferase</fullName>
    </submittedName>
</protein>
<evidence type="ECO:0000259" key="3">
    <source>
        <dbReference type="PROSITE" id="PS51186"/>
    </source>
</evidence>
<dbReference type="InterPro" id="IPR050832">
    <property type="entry name" value="Bact_Acetyltransf"/>
</dbReference>
<evidence type="ECO:0000256" key="1">
    <source>
        <dbReference type="ARBA" id="ARBA00022679"/>
    </source>
</evidence>
<dbReference type="PANTHER" id="PTHR43877:SF2">
    <property type="entry name" value="AMINOALKYLPHOSPHONATE N-ACETYLTRANSFERASE-RELATED"/>
    <property type="match status" value="1"/>
</dbReference>
<dbReference type="GO" id="GO:0016747">
    <property type="term" value="F:acyltransferase activity, transferring groups other than amino-acyl groups"/>
    <property type="evidence" value="ECO:0007669"/>
    <property type="project" value="InterPro"/>
</dbReference>